<organism evidence="2 3">
    <name type="scientific">Helicobacter pylori (strain B8)</name>
    <dbReference type="NCBI Taxonomy" id="693745"/>
    <lineage>
        <taxon>Bacteria</taxon>
        <taxon>Pseudomonadati</taxon>
        <taxon>Campylobacterota</taxon>
        <taxon>Epsilonproteobacteria</taxon>
        <taxon>Campylobacterales</taxon>
        <taxon>Helicobacteraceae</taxon>
        <taxon>Helicobacter</taxon>
    </lineage>
</organism>
<proteinExistence type="predicted"/>
<reference evidence="2 3" key="1">
    <citation type="journal article" date="2010" name="BMC Genomics">
        <title>Sequencing, annotation, and comparative genome analysis of the gerbil-adapted Helicobacter pylori strain B8.</title>
        <authorList>
            <person name="Farnbacher M."/>
            <person name="Jahns T."/>
            <person name="Willrodt D."/>
            <person name="Daniel R."/>
            <person name="Haas R."/>
            <person name="Goesmann A."/>
            <person name="Kurtz S."/>
            <person name="Rieder G."/>
        </authorList>
    </citation>
    <scope>NUCLEOTIDE SEQUENCE [LARGE SCALE GENOMIC DNA]</scope>
    <source>
        <strain evidence="2 3">B8</strain>
    </source>
</reference>
<evidence type="ECO:0000256" key="1">
    <source>
        <dbReference type="SAM" id="Phobius"/>
    </source>
</evidence>
<dbReference type="Proteomes" id="UP000007091">
    <property type="component" value="Chromosome"/>
</dbReference>
<keyword evidence="1" id="KW-0472">Membrane</keyword>
<keyword evidence="1" id="KW-1133">Transmembrane helix</keyword>
<dbReference type="KEGG" id="hpl:HPB8_267"/>
<accession>D7FCB7</accession>
<keyword evidence="1" id="KW-0812">Transmembrane</keyword>
<protein>
    <submittedName>
        <fullName evidence="2">Uncharacterized protein</fullName>
    </submittedName>
</protein>
<name>D7FCB7_HELP3</name>
<dbReference type="EMBL" id="FN598874">
    <property type="protein sequence ID" value="CBI65824.1"/>
    <property type="molecule type" value="Genomic_DNA"/>
</dbReference>
<dbReference type="AlphaFoldDB" id="D7FCB7"/>
<evidence type="ECO:0000313" key="2">
    <source>
        <dbReference type="EMBL" id="CBI65824.1"/>
    </source>
</evidence>
<gene>
    <name evidence="2" type="ordered locus">HPB8_267</name>
</gene>
<feature type="transmembrane region" description="Helical" evidence="1">
    <location>
        <begin position="21"/>
        <end position="41"/>
    </location>
</feature>
<evidence type="ECO:0000313" key="3">
    <source>
        <dbReference type="Proteomes" id="UP000007091"/>
    </source>
</evidence>
<dbReference type="HOGENOM" id="CLU_3044088_0_0_7"/>
<sequence>MLKIVLLQMKPKIELRVIALLVVRSLEKIFLVIFMLSLGFIKFNGVLKLEMVRIFVLFYFW</sequence>